<accession>A0A0P1IEG3</accession>
<protein>
    <submittedName>
        <fullName evidence="2">Uncharacterized protein</fullName>
    </submittedName>
</protein>
<evidence type="ECO:0000256" key="1">
    <source>
        <dbReference type="SAM" id="MobiDB-lite"/>
    </source>
</evidence>
<dbReference type="AlphaFoldDB" id="A0A0P1IEG3"/>
<dbReference type="STRING" id="1715692.RUE5091_03074"/>
<dbReference type="Proteomes" id="UP000051260">
    <property type="component" value="Unassembled WGS sequence"/>
</dbReference>
<dbReference type="EMBL" id="CYUD01000009">
    <property type="protein sequence ID" value="CUK08400.1"/>
    <property type="molecule type" value="Genomic_DNA"/>
</dbReference>
<keyword evidence="3" id="KW-1185">Reference proteome</keyword>
<sequence>MTRKPASGLGFGVTSRSGERPEPTVKVRMKENVLVRRPAACLLVIALGDVSVTKGDYDDTHPLCFYQSQLAFRYR</sequence>
<evidence type="ECO:0000313" key="2">
    <source>
        <dbReference type="EMBL" id="CUK08400.1"/>
    </source>
</evidence>
<name>A0A0P1IEG3_9RHOB</name>
<evidence type="ECO:0000313" key="3">
    <source>
        <dbReference type="Proteomes" id="UP000051260"/>
    </source>
</evidence>
<gene>
    <name evidence="2" type="ORF">RUE5091_03074</name>
</gene>
<feature type="region of interest" description="Disordered" evidence="1">
    <location>
        <begin position="1"/>
        <end position="24"/>
    </location>
</feature>
<reference evidence="3" key="1">
    <citation type="submission" date="2015-09" db="EMBL/GenBank/DDBJ databases">
        <authorList>
            <person name="Rodrigo-Torres L."/>
            <person name="Arahal D.R."/>
        </authorList>
    </citation>
    <scope>NUCLEOTIDE SEQUENCE [LARGE SCALE GENOMIC DNA]</scope>
    <source>
        <strain evidence="3">CECT 5091</strain>
    </source>
</reference>
<organism evidence="2 3">
    <name type="scientific">Ruegeria denitrificans</name>
    <dbReference type="NCBI Taxonomy" id="1715692"/>
    <lineage>
        <taxon>Bacteria</taxon>
        <taxon>Pseudomonadati</taxon>
        <taxon>Pseudomonadota</taxon>
        <taxon>Alphaproteobacteria</taxon>
        <taxon>Rhodobacterales</taxon>
        <taxon>Roseobacteraceae</taxon>
        <taxon>Ruegeria</taxon>
    </lineage>
</organism>
<proteinExistence type="predicted"/>